<keyword evidence="1" id="KW-0812">Transmembrane</keyword>
<gene>
    <name evidence="3" type="ORF">PENANT_c023G00099</name>
</gene>
<reference evidence="4" key="1">
    <citation type="journal article" date="2017" name="Nat. Microbiol.">
        <title>Global analysis of biosynthetic gene clusters reveals vast potential of secondary metabolite production in Penicillium species.</title>
        <authorList>
            <person name="Nielsen J.C."/>
            <person name="Grijseels S."/>
            <person name="Prigent S."/>
            <person name="Ji B."/>
            <person name="Dainat J."/>
            <person name="Nielsen K.F."/>
            <person name="Frisvad J.C."/>
            <person name="Workman M."/>
            <person name="Nielsen J."/>
        </authorList>
    </citation>
    <scope>NUCLEOTIDE SEQUENCE [LARGE SCALE GENOMIC DNA]</scope>
    <source>
        <strain evidence="4">IBT 31811</strain>
    </source>
</reference>
<proteinExistence type="predicted"/>
<keyword evidence="1" id="KW-0472">Membrane</keyword>
<evidence type="ECO:0000256" key="1">
    <source>
        <dbReference type="SAM" id="Phobius"/>
    </source>
</evidence>
<evidence type="ECO:0000313" key="3">
    <source>
        <dbReference type="EMBL" id="OQD82198.1"/>
    </source>
</evidence>
<organism evidence="3 4">
    <name type="scientific">Penicillium antarcticum</name>
    <dbReference type="NCBI Taxonomy" id="416450"/>
    <lineage>
        <taxon>Eukaryota</taxon>
        <taxon>Fungi</taxon>
        <taxon>Dikarya</taxon>
        <taxon>Ascomycota</taxon>
        <taxon>Pezizomycotina</taxon>
        <taxon>Eurotiomycetes</taxon>
        <taxon>Eurotiomycetidae</taxon>
        <taxon>Eurotiales</taxon>
        <taxon>Aspergillaceae</taxon>
        <taxon>Penicillium</taxon>
    </lineage>
</organism>
<keyword evidence="1" id="KW-1133">Transmembrane helix</keyword>
<dbReference type="AlphaFoldDB" id="A0A1V6PYV3"/>
<evidence type="ECO:0008006" key="5">
    <source>
        <dbReference type="Google" id="ProtNLM"/>
    </source>
</evidence>
<dbReference type="EMBL" id="MDYN01000023">
    <property type="protein sequence ID" value="OQD82198.1"/>
    <property type="molecule type" value="Genomic_DNA"/>
</dbReference>
<keyword evidence="4" id="KW-1185">Reference proteome</keyword>
<comment type="caution">
    <text evidence="3">The sequence shown here is derived from an EMBL/GenBank/DDBJ whole genome shotgun (WGS) entry which is preliminary data.</text>
</comment>
<dbReference type="OrthoDB" id="4357234at2759"/>
<feature type="signal peptide" evidence="2">
    <location>
        <begin position="1"/>
        <end position="23"/>
    </location>
</feature>
<sequence>MRHSPSVLALVAFLFTVTQSATSYPISTSKWVKADQFDDNKAHGSWRSFEKDGLDLLPGLSNAKHNPIPSWSNGYTAERGLDHPYTYKPSPVLAPATLDIMPEQLHNTQEHESGSIDGAEQRQNHYSELLSYLHAKNALNKDPGHSTPASFSLASSAGHSVSFFSYRLSWPTLGSSTSTMPRYPLPGIFTTVIILLAMVWIAIFTIGLVELGNYFWARRREAQGDEEEVEHGEEESVRLDSLKSVPFTVIFPSNRIRSNSEREEDEYQVAVFTDADLNSGSSSDEDHQLI</sequence>
<name>A0A1V6PYV3_9EURO</name>
<evidence type="ECO:0000256" key="2">
    <source>
        <dbReference type="SAM" id="SignalP"/>
    </source>
</evidence>
<protein>
    <recommendedName>
        <fullName evidence="5">Protein BIG1</fullName>
    </recommendedName>
</protein>
<feature type="transmembrane region" description="Helical" evidence="1">
    <location>
        <begin position="188"/>
        <end position="211"/>
    </location>
</feature>
<evidence type="ECO:0000313" key="4">
    <source>
        <dbReference type="Proteomes" id="UP000191672"/>
    </source>
</evidence>
<accession>A0A1V6PYV3</accession>
<dbReference type="Proteomes" id="UP000191672">
    <property type="component" value="Unassembled WGS sequence"/>
</dbReference>
<feature type="chain" id="PRO_5012912555" description="Protein BIG1" evidence="2">
    <location>
        <begin position="24"/>
        <end position="290"/>
    </location>
</feature>
<keyword evidence="2" id="KW-0732">Signal</keyword>